<accession>A0A2M7V8U3</accession>
<comment type="caution">
    <text evidence="1">The sequence shown here is derived from an EMBL/GenBank/DDBJ whole genome shotgun (WGS) entry which is preliminary data.</text>
</comment>
<dbReference type="EMBL" id="PFPL01000059">
    <property type="protein sequence ID" value="PIZ95248.1"/>
    <property type="molecule type" value="Genomic_DNA"/>
</dbReference>
<sequence>MILLIMYKESDLTRKIIGIAMKIHREIGPGFQERVYHKAMILDLEKENLTADSEKKFDILYQNKHVGTFILDLVVEGKIVVELKAISGEIPKLFYSQIISYLKASGLEIGLLINFCNDSLDIKRFANYKNFKQYN</sequence>
<organism evidence="1 2">
    <name type="scientific">Candidatus Magasanikbacteria bacterium CG_4_10_14_0_2_um_filter_33_14</name>
    <dbReference type="NCBI Taxonomy" id="1974636"/>
    <lineage>
        <taxon>Bacteria</taxon>
        <taxon>Candidatus Magasanikiibacteriota</taxon>
    </lineage>
</organism>
<evidence type="ECO:0000313" key="2">
    <source>
        <dbReference type="Proteomes" id="UP000231453"/>
    </source>
</evidence>
<protein>
    <submittedName>
        <fullName evidence="1">GxxExxY protein</fullName>
    </submittedName>
</protein>
<dbReference type="InterPro" id="IPR026350">
    <property type="entry name" value="GxxExxY"/>
</dbReference>
<gene>
    <name evidence="1" type="ORF">COX80_04775</name>
</gene>
<proteinExistence type="predicted"/>
<reference evidence="2" key="1">
    <citation type="submission" date="2017-09" db="EMBL/GenBank/DDBJ databases">
        <title>Depth-based differentiation of microbial function through sediment-hosted aquifers and enrichment of novel symbionts in the deep terrestrial subsurface.</title>
        <authorList>
            <person name="Probst A.J."/>
            <person name="Ladd B."/>
            <person name="Jarett J.K."/>
            <person name="Geller-Mcgrath D.E."/>
            <person name="Sieber C.M.K."/>
            <person name="Emerson J.B."/>
            <person name="Anantharaman K."/>
            <person name="Thomas B.C."/>
            <person name="Malmstrom R."/>
            <person name="Stieglmeier M."/>
            <person name="Klingl A."/>
            <person name="Woyke T."/>
            <person name="Ryan C.M."/>
            <person name="Banfield J.F."/>
        </authorList>
    </citation>
    <scope>NUCLEOTIDE SEQUENCE [LARGE SCALE GENOMIC DNA]</scope>
</reference>
<evidence type="ECO:0000313" key="1">
    <source>
        <dbReference type="EMBL" id="PIZ95248.1"/>
    </source>
</evidence>
<dbReference type="NCBIfam" id="TIGR04256">
    <property type="entry name" value="GxxExxY"/>
    <property type="match status" value="1"/>
</dbReference>
<name>A0A2M7V8U3_9BACT</name>
<dbReference type="Pfam" id="PF13366">
    <property type="entry name" value="PDDEXK_3"/>
    <property type="match status" value="1"/>
</dbReference>
<dbReference type="AlphaFoldDB" id="A0A2M7V8U3"/>
<dbReference type="Proteomes" id="UP000231453">
    <property type="component" value="Unassembled WGS sequence"/>
</dbReference>